<evidence type="ECO:0000256" key="1">
    <source>
        <dbReference type="SAM" id="Phobius"/>
    </source>
</evidence>
<accession>A0A2Z4FFF0</accession>
<keyword evidence="1" id="KW-0472">Membrane</keyword>
<feature type="transmembrane region" description="Helical" evidence="1">
    <location>
        <begin position="6"/>
        <end position="31"/>
    </location>
</feature>
<evidence type="ECO:0000313" key="2">
    <source>
        <dbReference type="EMBL" id="AWV82781.1"/>
    </source>
</evidence>
<geneLocation type="mitochondrion" evidence="2"/>
<gene>
    <name evidence="2" type="primary">ATP8</name>
</gene>
<proteinExistence type="predicted"/>
<protein>
    <submittedName>
        <fullName evidence="2">ATP synthase F0 subunit 8</fullName>
    </submittedName>
</protein>
<dbReference type="EMBL" id="MG938673">
    <property type="protein sequence ID" value="AWV82781.1"/>
    <property type="molecule type" value="Genomic_DNA"/>
</dbReference>
<sequence>MPQLSPMSWVMVISVFLVCLVFFGVVLWWLVDGKYNIKQVANNNTLMKSPMSKSFESSYKKGAMKWGFGKSY</sequence>
<name>A0A2Z4FFF0_9BIVA</name>
<dbReference type="CTD" id="4509"/>
<reference evidence="2" key="1">
    <citation type="submission" date="2018-02" db="EMBL/GenBank/DDBJ databases">
        <title>The complete maternal mitochondrial genome sequences of two threatened North American freshwater mussels: Alasmidonta heterodon and Alasmidonta varicosa (Bivalvia: Unionida: Unionidae).</title>
        <authorList>
            <person name="Aunins A.W."/>
            <person name="Schill B."/>
            <person name="Galbraith H."/>
        </authorList>
    </citation>
    <scope>NUCLEOTIDE SEQUENCE</scope>
    <source>
        <tissue evidence="2">Mantle tissue</tissue>
    </source>
</reference>
<keyword evidence="1" id="KW-1133">Transmembrane helix</keyword>
<dbReference type="AlphaFoldDB" id="A0A2Z4FFF0"/>
<dbReference type="GeneID" id="37508346"/>
<dbReference type="RefSeq" id="YP_009502508.1">
    <property type="nucleotide sequence ID" value="NC_038155.1"/>
</dbReference>
<keyword evidence="1" id="KW-0812">Transmembrane</keyword>
<keyword evidence="2" id="KW-0496">Mitochondrion</keyword>
<organism evidence="2">
    <name type="scientific">Alasmidonta varicosa</name>
    <dbReference type="NCBI Taxonomy" id="85049"/>
    <lineage>
        <taxon>Eukaryota</taxon>
        <taxon>Metazoa</taxon>
        <taxon>Spiralia</taxon>
        <taxon>Lophotrochozoa</taxon>
        <taxon>Mollusca</taxon>
        <taxon>Bivalvia</taxon>
        <taxon>Autobranchia</taxon>
        <taxon>Heteroconchia</taxon>
        <taxon>Palaeoheterodonta</taxon>
        <taxon>Unionida</taxon>
        <taxon>Unionoidea</taxon>
        <taxon>Unionidae</taxon>
        <taxon>Anodontinae</taxon>
        <taxon>Alasmidonta</taxon>
    </lineage>
</organism>